<organism evidence="1 2">
    <name type="scientific">Rubroshorea leprosula</name>
    <dbReference type="NCBI Taxonomy" id="152421"/>
    <lineage>
        <taxon>Eukaryota</taxon>
        <taxon>Viridiplantae</taxon>
        <taxon>Streptophyta</taxon>
        <taxon>Embryophyta</taxon>
        <taxon>Tracheophyta</taxon>
        <taxon>Spermatophyta</taxon>
        <taxon>Magnoliopsida</taxon>
        <taxon>eudicotyledons</taxon>
        <taxon>Gunneridae</taxon>
        <taxon>Pentapetalae</taxon>
        <taxon>rosids</taxon>
        <taxon>malvids</taxon>
        <taxon>Malvales</taxon>
        <taxon>Dipterocarpaceae</taxon>
        <taxon>Rubroshorea</taxon>
    </lineage>
</organism>
<name>A0AAV5LK01_9ROSI</name>
<dbReference type="AlphaFoldDB" id="A0AAV5LK01"/>
<gene>
    <name evidence="1" type="ORF">SLEP1_g45750</name>
</gene>
<evidence type="ECO:0000313" key="1">
    <source>
        <dbReference type="EMBL" id="GKV37760.1"/>
    </source>
</evidence>
<comment type="caution">
    <text evidence="1">The sequence shown here is derived from an EMBL/GenBank/DDBJ whole genome shotgun (WGS) entry which is preliminary data.</text>
</comment>
<reference evidence="1 2" key="1">
    <citation type="journal article" date="2021" name="Commun. Biol.">
        <title>The genome of Shorea leprosula (Dipterocarpaceae) highlights the ecological relevance of drought in aseasonal tropical rainforests.</title>
        <authorList>
            <person name="Ng K.K.S."/>
            <person name="Kobayashi M.J."/>
            <person name="Fawcett J.A."/>
            <person name="Hatakeyama M."/>
            <person name="Paape T."/>
            <person name="Ng C.H."/>
            <person name="Ang C.C."/>
            <person name="Tnah L.H."/>
            <person name="Lee C.T."/>
            <person name="Nishiyama T."/>
            <person name="Sese J."/>
            <person name="O'Brien M.J."/>
            <person name="Copetti D."/>
            <person name="Mohd Noor M.I."/>
            <person name="Ong R.C."/>
            <person name="Putra M."/>
            <person name="Sireger I.Z."/>
            <person name="Indrioko S."/>
            <person name="Kosugi Y."/>
            <person name="Izuno A."/>
            <person name="Isagi Y."/>
            <person name="Lee S.L."/>
            <person name="Shimizu K.K."/>
        </authorList>
    </citation>
    <scope>NUCLEOTIDE SEQUENCE [LARGE SCALE GENOMIC DNA]</scope>
    <source>
        <strain evidence="1">214</strain>
    </source>
</reference>
<dbReference type="Proteomes" id="UP001054252">
    <property type="component" value="Unassembled WGS sequence"/>
</dbReference>
<accession>A0AAV5LK01</accession>
<keyword evidence="2" id="KW-1185">Reference proteome</keyword>
<evidence type="ECO:0008006" key="3">
    <source>
        <dbReference type="Google" id="ProtNLM"/>
    </source>
</evidence>
<evidence type="ECO:0000313" key="2">
    <source>
        <dbReference type="Proteomes" id="UP001054252"/>
    </source>
</evidence>
<proteinExistence type="predicted"/>
<sequence>MATAVNGYLYWIAWKQDRARSICGVILCFDLERETLREETSLCGQGIFYEDYQSVLAGDGKRNKFIRGMLSLLGNSLCLARTYDDKYLDLFIMEENEMTKTKYWVKYATINVQKQHCVSSYICH</sequence>
<protein>
    <recommendedName>
        <fullName evidence="3">F-box associated domain-containing protein</fullName>
    </recommendedName>
</protein>
<dbReference type="EMBL" id="BPVZ01000124">
    <property type="protein sequence ID" value="GKV37760.1"/>
    <property type="molecule type" value="Genomic_DNA"/>
</dbReference>